<feature type="signal peptide" evidence="1">
    <location>
        <begin position="1"/>
        <end position="23"/>
    </location>
</feature>
<gene>
    <name evidence="3" type="ORF">Q8A64_10735</name>
</gene>
<keyword evidence="1" id="KW-0732">Signal</keyword>
<dbReference type="RefSeq" id="WP_338436825.1">
    <property type="nucleotide sequence ID" value="NZ_JAUYVH010000006.1"/>
</dbReference>
<reference evidence="3 4" key="1">
    <citation type="submission" date="2023-08" db="EMBL/GenBank/DDBJ databases">
        <title>Oxalobacteraceae gen .nov., isolated from river sludge outside the plant.</title>
        <authorList>
            <person name="Zhao S.Y."/>
        </authorList>
    </citation>
    <scope>NUCLEOTIDE SEQUENCE [LARGE SCALE GENOMIC DNA]</scope>
    <source>
        <strain evidence="3 4">R-40</strain>
    </source>
</reference>
<dbReference type="SMART" id="SM00972">
    <property type="entry name" value="SCPU"/>
    <property type="match status" value="1"/>
</dbReference>
<dbReference type="PANTHER" id="PTHR37089">
    <property type="entry name" value="PROTEIN U-RELATED"/>
    <property type="match status" value="1"/>
</dbReference>
<name>A0ABU1BPG5_9BURK</name>
<dbReference type="Proteomes" id="UP001225596">
    <property type="component" value="Unassembled WGS sequence"/>
</dbReference>
<evidence type="ECO:0000259" key="2">
    <source>
        <dbReference type="Pfam" id="PF05229"/>
    </source>
</evidence>
<dbReference type="EMBL" id="JAUYVH010000006">
    <property type="protein sequence ID" value="MDQ9170885.1"/>
    <property type="molecule type" value="Genomic_DNA"/>
</dbReference>
<accession>A0ABU1BPG5</accession>
<dbReference type="InterPro" id="IPR053167">
    <property type="entry name" value="Spore_coat_component"/>
</dbReference>
<evidence type="ECO:0000313" key="3">
    <source>
        <dbReference type="EMBL" id="MDQ9170885.1"/>
    </source>
</evidence>
<feature type="chain" id="PRO_5046476800" evidence="1">
    <location>
        <begin position="24"/>
        <end position="169"/>
    </location>
</feature>
<dbReference type="PANTHER" id="PTHR37089:SF4">
    <property type="entry name" value="EXPORTED PROTEIN"/>
    <property type="match status" value="1"/>
</dbReference>
<dbReference type="Pfam" id="PF05229">
    <property type="entry name" value="SCPU"/>
    <property type="match status" value="1"/>
</dbReference>
<keyword evidence="4" id="KW-1185">Reference proteome</keyword>
<feature type="domain" description="Spore coat protein U/FanG" evidence="2">
    <location>
        <begin position="26"/>
        <end position="165"/>
    </location>
</feature>
<evidence type="ECO:0000313" key="4">
    <source>
        <dbReference type="Proteomes" id="UP001225596"/>
    </source>
</evidence>
<proteinExistence type="predicted"/>
<dbReference type="InterPro" id="IPR007893">
    <property type="entry name" value="Spore_coat_U/FanG"/>
</dbReference>
<protein>
    <submittedName>
        <fullName evidence="3">Spore coat U domain-containing protein</fullName>
    </submittedName>
</protein>
<evidence type="ECO:0000256" key="1">
    <source>
        <dbReference type="SAM" id="SignalP"/>
    </source>
</evidence>
<organism evidence="3 4">
    <name type="scientific">Keguizhuia sedimenti</name>
    <dbReference type="NCBI Taxonomy" id="3064264"/>
    <lineage>
        <taxon>Bacteria</taxon>
        <taxon>Pseudomonadati</taxon>
        <taxon>Pseudomonadota</taxon>
        <taxon>Betaproteobacteria</taxon>
        <taxon>Burkholderiales</taxon>
        <taxon>Oxalobacteraceae</taxon>
        <taxon>Keguizhuia</taxon>
    </lineage>
</organism>
<sequence length="169" mass="17370">MKPCTTFLRLFLLLTIITSTAFAGQATANLTVTTQVEASCSTFNVSNIAFAAYSGTAINQTGTVTINCIAGASYDISMGAGLGAGATVAARYLTNQTSGMSDQKLEYKLYSDSGRTVLWGDGTAGTSTVAGTATGADQVHTIYGTVTGGQTGRKVGTYQDTVVVTLTFN</sequence>
<comment type="caution">
    <text evidence="3">The sequence shown here is derived from an EMBL/GenBank/DDBJ whole genome shotgun (WGS) entry which is preliminary data.</text>
</comment>